<dbReference type="GO" id="GO:0046496">
    <property type="term" value="P:nicotinamide nucleotide metabolic process"/>
    <property type="evidence" value="ECO:0007669"/>
    <property type="project" value="UniProtKB-UniRule"/>
</dbReference>
<feature type="binding site" evidence="6">
    <location>
        <position position="94"/>
    </location>
    <ligand>
        <name>(6S)-NADPHX</name>
        <dbReference type="ChEBI" id="CHEBI:64076"/>
    </ligand>
</feature>
<evidence type="ECO:0000256" key="1">
    <source>
        <dbReference type="ARBA" id="ARBA00022741"/>
    </source>
</evidence>
<dbReference type="GO" id="GO:0110051">
    <property type="term" value="P:metabolite repair"/>
    <property type="evidence" value="ECO:0007669"/>
    <property type="project" value="TreeGrafter"/>
</dbReference>
<organism evidence="8 9">
    <name type="scientific">Amnibacterium flavum</name>
    <dbReference type="NCBI Taxonomy" id="2173173"/>
    <lineage>
        <taxon>Bacteria</taxon>
        <taxon>Bacillati</taxon>
        <taxon>Actinomycetota</taxon>
        <taxon>Actinomycetes</taxon>
        <taxon>Micrococcales</taxon>
        <taxon>Microbacteriaceae</taxon>
        <taxon>Amnibacterium</taxon>
    </lineage>
</organism>
<dbReference type="SUPFAM" id="SSF53613">
    <property type="entry name" value="Ribokinase-like"/>
    <property type="match status" value="1"/>
</dbReference>
<feature type="binding site" evidence="6">
    <location>
        <begin position="182"/>
        <end position="186"/>
    </location>
    <ligand>
        <name>AMP</name>
        <dbReference type="ChEBI" id="CHEBI:456215"/>
    </ligand>
</feature>
<dbReference type="PANTHER" id="PTHR12592">
    <property type="entry name" value="ATP-DEPENDENT (S)-NAD(P)H-HYDRATE DEHYDRATASE FAMILY MEMBER"/>
    <property type="match status" value="1"/>
</dbReference>
<dbReference type="GO" id="GO:0005524">
    <property type="term" value="F:ATP binding"/>
    <property type="evidence" value="ECO:0007669"/>
    <property type="project" value="UniProtKB-KW"/>
</dbReference>
<dbReference type="EMBL" id="QEOP01000002">
    <property type="protein sequence ID" value="PVZ93911.1"/>
    <property type="molecule type" value="Genomic_DNA"/>
</dbReference>
<accession>A0A2V1HND1</accession>
<dbReference type="InterPro" id="IPR000631">
    <property type="entry name" value="CARKD"/>
</dbReference>
<dbReference type="Pfam" id="PF01256">
    <property type="entry name" value="Carb_kinase"/>
    <property type="match status" value="1"/>
</dbReference>
<comment type="subunit">
    <text evidence="6">Homotetramer.</text>
</comment>
<dbReference type="AlphaFoldDB" id="A0A2V1HND1"/>
<evidence type="ECO:0000259" key="7">
    <source>
        <dbReference type="PROSITE" id="PS51383"/>
    </source>
</evidence>
<dbReference type="EC" id="4.2.1.136" evidence="6"/>
<dbReference type="PANTHER" id="PTHR12592:SF0">
    <property type="entry name" value="ATP-DEPENDENT (S)-NAD(P)H-HYDRATE DEHYDRATASE"/>
    <property type="match status" value="1"/>
</dbReference>
<feature type="binding site" evidence="6">
    <location>
        <position position="44"/>
    </location>
    <ligand>
        <name>(6S)-NADPHX</name>
        <dbReference type="ChEBI" id="CHEBI:64076"/>
    </ligand>
</feature>
<dbReference type="PROSITE" id="PS51383">
    <property type="entry name" value="YJEF_C_3"/>
    <property type="match status" value="1"/>
</dbReference>
<keyword evidence="4 6" id="KW-0520">NAD</keyword>
<feature type="domain" description="YjeF C-terminal" evidence="7">
    <location>
        <begin position="9"/>
        <end position="276"/>
    </location>
</feature>
<dbReference type="InterPro" id="IPR029056">
    <property type="entry name" value="Ribokinase-like"/>
</dbReference>
<dbReference type="GO" id="GO:0052856">
    <property type="term" value="F:NAD(P)HX epimerase activity"/>
    <property type="evidence" value="ECO:0007669"/>
    <property type="project" value="TreeGrafter"/>
</dbReference>
<name>A0A2V1HND1_9MICO</name>
<comment type="function">
    <text evidence="6">Catalyzes the dehydration of the S-form of NAD(P)HX at the expense of ADP, which is converted to AMP. Together with NAD(P)HX epimerase, which catalyzes the epimerization of the S- and R-forms, the enzyme allows the repair of both epimers of NAD(P)HX, a damaged form of NAD(P)H that is a result of enzymatic or heat-dependent hydration.</text>
</comment>
<proteinExistence type="inferred from homology"/>
<dbReference type="CDD" id="cd01171">
    <property type="entry name" value="YXKO-related"/>
    <property type="match status" value="1"/>
</dbReference>
<dbReference type="RefSeq" id="WP_116756425.1">
    <property type="nucleotide sequence ID" value="NZ_JBHUEX010000001.1"/>
</dbReference>
<comment type="catalytic activity">
    <reaction evidence="6">
        <text>(6S)-NADHX + ADP = AMP + phosphate + NADH + H(+)</text>
        <dbReference type="Rhea" id="RHEA:32223"/>
        <dbReference type="ChEBI" id="CHEBI:15378"/>
        <dbReference type="ChEBI" id="CHEBI:43474"/>
        <dbReference type="ChEBI" id="CHEBI:57945"/>
        <dbReference type="ChEBI" id="CHEBI:64074"/>
        <dbReference type="ChEBI" id="CHEBI:456215"/>
        <dbReference type="ChEBI" id="CHEBI:456216"/>
        <dbReference type="EC" id="4.2.1.136"/>
    </reaction>
</comment>
<keyword evidence="5 6" id="KW-0456">Lyase</keyword>
<protein>
    <recommendedName>
        <fullName evidence="6">ADP-dependent (S)-NAD(P)H-hydrate dehydratase</fullName>
        <ecNumber evidence="6">4.2.1.136</ecNumber>
    </recommendedName>
    <alternativeName>
        <fullName evidence="6">ADP-dependent NAD(P)HX dehydratase</fullName>
    </alternativeName>
</protein>
<evidence type="ECO:0000256" key="4">
    <source>
        <dbReference type="ARBA" id="ARBA00023027"/>
    </source>
</evidence>
<dbReference type="Gene3D" id="3.40.1190.20">
    <property type="match status" value="1"/>
</dbReference>
<evidence type="ECO:0000313" key="9">
    <source>
        <dbReference type="Proteomes" id="UP000244893"/>
    </source>
</evidence>
<feature type="binding site" evidence="6">
    <location>
        <position position="211"/>
    </location>
    <ligand>
        <name>AMP</name>
        <dbReference type="ChEBI" id="CHEBI:456215"/>
    </ligand>
</feature>
<keyword evidence="3 6" id="KW-0521">NADP</keyword>
<dbReference type="OrthoDB" id="9806925at2"/>
<comment type="caution">
    <text evidence="8">The sequence shown here is derived from an EMBL/GenBank/DDBJ whole genome shotgun (WGS) entry which is preliminary data.</text>
</comment>
<evidence type="ECO:0000256" key="6">
    <source>
        <dbReference type="HAMAP-Rule" id="MF_01965"/>
    </source>
</evidence>
<evidence type="ECO:0000313" key="8">
    <source>
        <dbReference type="EMBL" id="PVZ93911.1"/>
    </source>
</evidence>
<gene>
    <name evidence="6" type="primary">nnrD</name>
    <name evidence="8" type="ORF">DDQ50_09055</name>
</gene>
<comment type="similarity">
    <text evidence="6">Belongs to the NnrD/CARKD family.</text>
</comment>
<keyword evidence="9" id="KW-1185">Reference proteome</keyword>
<keyword evidence="1 6" id="KW-0547">Nucleotide-binding</keyword>
<evidence type="ECO:0000256" key="2">
    <source>
        <dbReference type="ARBA" id="ARBA00022840"/>
    </source>
</evidence>
<keyword evidence="2 6" id="KW-0067">ATP-binding</keyword>
<dbReference type="Proteomes" id="UP000244893">
    <property type="component" value="Unassembled WGS sequence"/>
</dbReference>
<comment type="catalytic activity">
    <reaction evidence="6">
        <text>(6S)-NADPHX + ADP = AMP + phosphate + NADPH + H(+)</text>
        <dbReference type="Rhea" id="RHEA:32235"/>
        <dbReference type="ChEBI" id="CHEBI:15378"/>
        <dbReference type="ChEBI" id="CHEBI:43474"/>
        <dbReference type="ChEBI" id="CHEBI:57783"/>
        <dbReference type="ChEBI" id="CHEBI:64076"/>
        <dbReference type="ChEBI" id="CHEBI:456215"/>
        <dbReference type="ChEBI" id="CHEBI:456216"/>
        <dbReference type="EC" id="4.2.1.136"/>
    </reaction>
</comment>
<evidence type="ECO:0000256" key="5">
    <source>
        <dbReference type="ARBA" id="ARBA00023239"/>
    </source>
</evidence>
<sequence>MANSWRDWTEAETAEWLRVPIAGDDKYSRGVVGVVTGSARYPGAAVLGVEAAARSGAGMIRYLGDAAAARLVLQRRPEVVTVPGRVQSWLIGSGTDRADRSEAEDLAFGEWLDQGLPTVLDAGALDLVSRSTGPTVVTPHAGELVGMLSELGFDVERDAIERDPETWARRAADGAQVVVLLKGNVTHVVAPDSVGVRVQAGSPWLATAGSGDVLGGILGALLAAHSERIQAEPEHLTAVAAAAARLHGRAGDLASGGGPIVALDIAERIRAAFVDLAS</sequence>
<reference evidence="8 9" key="1">
    <citation type="submission" date="2018-05" db="EMBL/GenBank/DDBJ databases">
        <title>Amnibacterium sp. M8JJ-5, whole genome shotgun sequence.</title>
        <authorList>
            <person name="Tuo L."/>
        </authorList>
    </citation>
    <scope>NUCLEOTIDE SEQUENCE [LARGE SCALE GENOMIC DNA]</scope>
    <source>
        <strain evidence="8 9">M8JJ-5</strain>
    </source>
</reference>
<evidence type="ECO:0000256" key="3">
    <source>
        <dbReference type="ARBA" id="ARBA00022857"/>
    </source>
</evidence>
<feature type="binding site" evidence="6">
    <location>
        <position position="212"/>
    </location>
    <ligand>
        <name>(6S)-NADPHX</name>
        <dbReference type="ChEBI" id="CHEBI:64076"/>
    </ligand>
</feature>
<comment type="cofactor">
    <cofactor evidence="6">
        <name>Mg(2+)</name>
        <dbReference type="ChEBI" id="CHEBI:18420"/>
    </cofactor>
</comment>
<feature type="binding site" evidence="6">
    <location>
        <position position="140"/>
    </location>
    <ligand>
        <name>(6S)-NADPHX</name>
        <dbReference type="ChEBI" id="CHEBI:64076"/>
    </ligand>
</feature>
<dbReference type="HAMAP" id="MF_01965">
    <property type="entry name" value="NADHX_dehydratase"/>
    <property type="match status" value="1"/>
</dbReference>
<dbReference type="GO" id="GO:0052855">
    <property type="term" value="F:ADP-dependent NAD(P)H-hydrate dehydratase activity"/>
    <property type="evidence" value="ECO:0007669"/>
    <property type="project" value="UniProtKB-UniRule"/>
</dbReference>